<evidence type="ECO:0000313" key="4">
    <source>
        <dbReference type="Proteomes" id="UP000224080"/>
    </source>
</evidence>
<dbReference type="PANTHER" id="PTHR42073">
    <property type="entry name" value="MEIOTIC EXPRESSION UP-REGULATED PROTEIN 6"/>
    <property type="match status" value="1"/>
</dbReference>
<comment type="caution">
    <text evidence="3">The sequence shown here is derived from an EMBL/GenBank/DDBJ whole genome shotgun (WGS) entry which is preliminary data.</text>
</comment>
<feature type="domain" description="PH" evidence="2">
    <location>
        <begin position="68"/>
        <end position="195"/>
    </location>
</feature>
<reference evidence="3 4" key="1">
    <citation type="submission" date="2017-10" db="EMBL/GenBank/DDBJ databases">
        <title>Comparative genomics in systemic dimorphic fungi from Ajellomycetaceae.</title>
        <authorList>
            <person name="Munoz J.F."/>
            <person name="Mcewen J.G."/>
            <person name="Clay O.K."/>
            <person name="Cuomo C.A."/>
        </authorList>
    </citation>
    <scope>NUCLEOTIDE SEQUENCE [LARGE SCALE GENOMIC DNA]</scope>
    <source>
        <strain evidence="3 4">UAMH130</strain>
    </source>
</reference>
<sequence>MSEVQKPVEEVVAATPATEPAKDAPAADAAPAAETPAETPAPATTEPAADAPAAAEEPAKEEPKAEIKPASEGVLGYKAPGLVKGFRFSKRFCWFSDDAVEVKQLTTYFQNEKLSVAHPTAAWASQTGKGLLFVAKRAEDKGTPSGVINLADISEVTKESGNEFQFKLAGHKHTFQATSSDERDSWIAALEAKAADAKNEKETITSSEGYKAELEKMTKPPVLAAAVPKKSLEKKEPAKEGEEGEKKEEKKEEEKKEEKKPEQEKKSRSQSRKRASIFGSFLGKKDEEKKEEKAEAKDDKKDEPEAAAPAAETPAPAESTEAPAAATEEPKAEEKKPEAKPEPATTAKAKRASIFGNIFQKVGNQDKSEKESAPKTTETAVSSTAPQLGDPVDASTSEPIKPETVTAAGEPAQPAKEPEEPVASPTSTKSGFLNFIKKEMKHDDKKEAAKPEEKAEKKPEETPAEPAAAETTTPPAVKEKRRTSLFGTLGSKKEKKAETTTDGEQAADEDKAKSPFGGVFRRVSKAGKKEKEPAAATSESEPIPEAAEKPEPISKDAPAEPAAAVNGTEAEEKSDAAAPTASSSQPVQAAA</sequence>
<evidence type="ECO:0000313" key="3">
    <source>
        <dbReference type="EMBL" id="PGH02186.1"/>
    </source>
</evidence>
<feature type="compositionally biased region" description="Basic and acidic residues" evidence="1">
    <location>
        <begin position="283"/>
        <end position="304"/>
    </location>
</feature>
<proteinExistence type="predicted"/>
<feature type="compositionally biased region" description="Basic and acidic residues" evidence="1">
    <location>
        <begin position="364"/>
        <end position="373"/>
    </location>
</feature>
<feature type="compositionally biased region" description="Low complexity" evidence="1">
    <location>
        <begin position="534"/>
        <end position="545"/>
    </location>
</feature>
<dbReference type="InterPro" id="IPR001849">
    <property type="entry name" value="PH_domain"/>
</dbReference>
<dbReference type="PANTHER" id="PTHR42073:SF1">
    <property type="entry name" value="MEIOTIC EXPRESSION UP-REGULATED PROTEIN 6"/>
    <property type="match status" value="1"/>
</dbReference>
<dbReference type="SUPFAM" id="SSF50729">
    <property type="entry name" value="PH domain-like"/>
    <property type="match status" value="1"/>
</dbReference>
<dbReference type="InterPro" id="IPR011993">
    <property type="entry name" value="PH-like_dom_sf"/>
</dbReference>
<dbReference type="EMBL" id="PDNC01000062">
    <property type="protein sequence ID" value="PGH02186.1"/>
    <property type="molecule type" value="Genomic_DNA"/>
</dbReference>
<dbReference type="InterPro" id="IPR039712">
    <property type="entry name" value="Meu6"/>
</dbReference>
<gene>
    <name evidence="3" type="ORF">GX51_04760</name>
</gene>
<keyword evidence="4" id="KW-1185">Reference proteome</keyword>
<accession>A0A2B7WZE3</accession>
<organism evidence="3 4">
    <name type="scientific">Blastomyces parvus</name>
    <dbReference type="NCBI Taxonomy" id="2060905"/>
    <lineage>
        <taxon>Eukaryota</taxon>
        <taxon>Fungi</taxon>
        <taxon>Dikarya</taxon>
        <taxon>Ascomycota</taxon>
        <taxon>Pezizomycotina</taxon>
        <taxon>Eurotiomycetes</taxon>
        <taxon>Eurotiomycetidae</taxon>
        <taxon>Onygenales</taxon>
        <taxon>Ajellomycetaceae</taxon>
        <taxon>Blastomyces</taxon>
    </lineage>
</organism>
<feature type="compositionally biased region" description="Basic and acidic residues" evidence="1">
    <location>
        <begin position="436"/>
        <end position="461"/>
    </location>
</feature>
<dbReference type="STRING" id="2060905.A0A2B7WZE3"/>
<name>A0A2B7WZE3_9EURO</name>
<dbReference type="PROSITE" id="PS50003">
    <property type="entry name" value="PH_DOMAIN"/>
    <property type="match status" value="1"/>
</dbReference>
<feature type="compositionally biased region" description="Basic and acidic residues" evidence="1">
    <location>
        <begin position="230"/>
        <end position="267"/>
    </location>
</feature>
<feature type="compositionally biased region" description="Low complexity" evidence="1">
    <location>
        <begin position="306"/>
        <end position="327"/>
    </location>
</feature>
<dbReference type="AlphaFoldDB" id="A0A2B7WZE3"/>
<feature type="compositionally biased region" description="Polar residues" evidence="1">
    <location>
        <begin position="580"/>
        <end position="591"/>
    </location>
</feature>
<feature type="region of interest" description="Disordered" evidence="1">
    <location>
        <begin position="221"/>
        <end position="591"/>
    </location>
</feature>
<feature type="compositionally biased region" description="Basic and acidic residues" evidence="1">
    <location>
        <begin position="57"/>
        <end position="67"/>
    </location>
</feature>
<protein>
    <recommendedName>
        <fullName evidence="2">PH domain-containing protein</fullName>
    </recommendedName>
</protein>
<evidence type="ECO:0000256" key="1">
    <source>
        <dbReference type="SAM" id="MobiDB-lite"/>
    </source>
</evidence>
<dbReference type="Gene3D" id="2.30.29.30">
    <property type="entry name" value="Pleckstrin-homology domain (PH domain)/Phosphotyrosine-binding domain (PTB)"/>
    <property type="match status" value="1"/>
</dbReference>
<feature type="compositionally biased region" description="Basic and acidic residues" evidence="1">
    <location>
        <begin position="546"/>
        <end position="558"/>
    </location>
</feature>
<dbReference type="SMART" id="SM00233">
    <property type="entry name" value="PH"/>
    <property type="match status" value="1"/>
</dbReference>
<feature type="compositionally biased region" description="Low complexity" evidence="1">
    <location>
        <begin position="13"/>
        <end position="56"/>
    </location>
</feature>
<feature type="compositionally biased region" description="Polar residues" evidence="1">
    <location>
        <begin position="374"/>
        <end position="386"/>
    </location>
</feature>
<dbReference type="Pfam" id="PF15406">
    <property type="entry name" value="PH_6"/>
    <property type="match status" value="1"/>
</dbReference>
<feature type="region of interest" description="Disordered" evidence="1">
    <location>
        <begin position="1"/>
        <end position="67"/>
    </location>
</feature>
<evidence type="ECO:0000259" key="2">
    <source>
        <dbReference type="PROSITE" id="PS50003"/>
    </source>
</evidence>
<dbReference type="OrthoDB" id="5593352at2759"/>
<feature type="compositionally biased region" description="Low complexity" evidence="1">
    <location>
        <begin position="464"/>
        <end position="476"/>
    </location>
</feature>
<dbReference type="Proteomes" id="UP000224080">
    <property type="component" value="Unassembled WGS sequence"/>
</dbReference>
<feature type="compositionally biased region" description="Basic and acidic residues" evidence="1">
    <location>
        <begin position="328"/>
        <end position="341"/>
    </location>
</feature>
<dbReference type="InterPro" id="IPR039483">
    <property type="entry name" value="Meu6_PH_dom"/>
</dbReference>